<comment type="similarity">
    <text evidence="1">Belongs to the glycosyltransferase 2 family.</text>
</comment>
<evidence type="ECO:0000313" key="6">
    <source>
        <dbReference type="EMBL" id="AAO04011.1"/>
    </source>
</evidence>
<evidence type="ECO:0000256" key="2">
    <source>
        <dbReference type="ARBA" id="ARBA00022944"/>
    </source>
</evidence>
<dbReference type="PATRIC" id="fig|176280.10.peg.388"/>
<dbReference type="PANTHER" id="PTHR43685:SF11">
    <property type="entry name" value="GLYCOSYLTRANSFERASE TAGX-RELATED"/>
    <property type="match status" value="1"/>
</dbReference>
<organism evidence="6 7">
    <name type="scientific">Staphylococcus epidermidis (strain ATCC 12228 / FDA PCI 1200)</name>
    <dbReference type="NCBI Taxonomy" id="176280"/>
    <lineage>
        <taxon>Bacteria</taxon>
        <taxon>Bacillati</taxon>
        <taxon>Bacillota</taxon>
        <taxon>Bacilli</taxon>
        <taxon>Bacillales</taxon>
        <taxon>Staphylococcaceae</taxon>
        <taxon>Staphylococcus</taxon>
    </lineage>
</organism>
<dbReference type="EMBL" id="AE015929">
    <property type="protein sequence ID" value="AAO04011.1"/>
    <property type="molecule type" value="Genomic_DNA"/>
</dbReference>
<evidence type="ECO:0000259" key="5">
    <source>
        <dbReference type="Pfam" id="PF00535"/>
    </source>
</evidence>
<dbReference type="GO" id="GO:0019350">
    <property type="term" value="P:teichoic acid biosynthetic process"/>
    <property type="evidence" value="ECO:0007669"/>
    <property type="project" value="UniProtKB-KW"/>
</dbReference>
<dbReference type="Gene3D" id="3.90.550.10">
    <property type="entry name" value="Spore Coat Polysaccharide Biosynthesis Protein SpsA, Chain A"/>
    <property type="match status" value="1"/>
</dbReference>
<accession>A0A0H2VEQ8</accession>
<feature type="domain" description="Glycosyltransferase 2-like" evidence="5">
    <location>
        <begin position="5"/>
        <end position="169"/>
    </location>
</feature>
<proteinExistence type="inferred from homology"/>
<sequence length="354" mass="40484">MKLAIIIPVYNAEETIKRAILSVDTSVPYEIICINDGSTDQTQHVLTELQQKHPHIKVIHQSNQGAARSRNVGLEAMSEDVDAFLFLDADDEFLPSRIDLMVNAFNKNKETDVVIGQMARDVNGEWQVISTHQSMVKDAIVTLDRKPDILQSIGPGAKLFSSKYAGLRFDEDVVFCEEHTFIVKAFSKARDIQLIPNIVYGYNEREGSVTAQRADTFLPYMSDALKVRQRVMELLLLLDEKIYYSYRMDNLIVSYLIQAHLKKNNKITQSLLESVIEYMKAMQHTHYSGEAMFRIVRAVEQSATHWTKPLYLQWKKALSEVGIGRPGLIRFKLQVIPKKISFSGKESLKRIFKK</sequence>
<evidence type="ECO:0000256" key="3">
    <source>
        <dbReference type="ARBA" id="ARBA00040220"/>
    </source>
</evidence>
<dbReference type="PANTHER" id="PTHR43685">
    <property type="entry name" value="GLYCOSYLTRANSFERASE"/>
    <property type="match status" value="1"/>
</dbReference>
<dbReference type="InterPro" id="IPR001173">
    <property type="entry name" value="Glyco_trans_2-like"/>
</dbReference>
<keyword evidence="2" id="KW-0777">Teichoic acid biosynthesis</keyword>
<dbReference type="KEGG" id="sep:SE_0414"/>
<evidence type="ECO:0000256" key="1">
    <source>
        <dbReference type="ARBA" id="ARBA00006739"/>
    </source>
</evidence>
<dbReference type="HOGENOM" id="CLU_067098_0_0_9"/>
<dbReference type="RefSeq" id="WP_001832059.1">
    <property type="nucleotide sequence ID" value="NC_004461.1"/>
</dbReference>
<dbReference type="Proteomes" id="UP000001411">
    <property type="component" value="Chromosome"/>
</dbReference>
<name>A0A0H2VEQ8_STAES</name>
<dbReference type="InterPro" id="IPR029044">
    <property type="entry name" value="Nucleotide-diphossugar_trans"/>
</dbReference>
<reference evidence="6 7" key="1">
    <citation type="journal article" date="2003" name="Mol. Microbiol.">
        <title>Genome-based analysis of virulence genes in a non-biofilm-forming Staphylococcus epidermidis strain (ATCC 12228).</title>
        <authorList>
            <person name="Zhang Y.Q."/>
            <person name="Ren S.X."/>
            <person name="Li H.L."/>
            <person name="Wang Y.X."/>
            <person name="Fu G."/>
            <person name="Yang J."/>
            <person name="Qin Z.Q."/>
            <person name="Miao Y.G."/>
            <person name="Wang W.Y."/>
            <person name="Chen R.S."/>
            <person name="Shen Y."/>
            <person name="Chen Z."/>
            <person name="Yuan Z.H."/>
            <person name="Zhao G.P."/>
            <person name="Qu D."/>
            <person name="Danchin A."/>
            <person name="Wen Y.M."/>
        </authorList>
    </citation>
    <scope>NUCLEOTIDE SEQUENCE [LARGE SCALE GENOMIC DNA]</scope>
    <source>
        <strain evidence="7">ATCC 12228 / FDA PCI 1200</strain>
    </source>
</reference>
<evidence type="ECO:0000313" key="7">
    <source>
        <dbReference type="Proteomes" id="UP000001411"/>
    </source>
</evidence>
<dbReference type="SMR" id="A0A0H2VEQ8"/>
<dbReference type="Pfam" id="PF00535">
    <property type="entry name" value="Glycos_transf_2"/>
    <property type="match status" value="1"/>
</dbReference>
<dbReference type="OrthoDB" id="396512at2"/>
<protein>
    <recommendedName>
        <fullName evidence="3">Putative glycosyltransferase TagX</fullName>
    </recommendedName>
    <alternativeName>
        <fullName evidence="4">Teichoic acid biosynthesis protein X</fullName>
    </alternativeName>
</protein>
<dbReference type="InterPro" id="IPR050834">
    <property type="entry name" value="Glycosyltransf_2"/>
</dbReference>
<dbReference type="eggNOG" id="COG1216">
    <property type="taxonomic scope" value="Bacteria"/>
</dbReference>
<dbReference type="SUPFAM" id="SSF53448">
    <property type="entry name" value="Nucleotide-diphospho-sugar transferases"/>
    <property type="match status" value="1"/>
</dbReference>
<gene>
    <name evidence="6" type="ordered locus">SE_0414</name>
</gene>
<dbReference type="GeneID" id="50019429"/>
<dbReference type="CDD" id="cd00761">
    <property type="entry name" value="Glyco_tranf_GTA_type"/>
    <property type="match status" value="1"/>
</dbReference>
<dbReference type="AlphaFoldDB" id="A0A0H2VEQ8"/>
<evidence type="ECO:0000256" key="4">
    <source>
        <dbReference type="ARBA" id="ARBA00041596"/>
    </source>
</evidence>